<name>A0A6A6PMT8_9PEZI</name>
<evidence type="ECO:0000256" key="3">
    <source>
        <dbReference type="SAM" id="SignalP"/>
    </source>
</evidence>
<dbReference type="Proteomes" id="UP000799767">
    <property type="component" value="Unassembled WGS sequence"/>
</dbReference>
<proteinExistence type="predicted"/>
<evidence type="ECO:0000313" key="4">
    <source>
        <dbReference type="EMBL" id="KAF2480577.1"/>
    </source>
</evidence>
<keyword evidence="2" id="KW-1133">Transmembrane helix</keyword>
<keyword evidence="3" id="KW-0732">Signal</keyword>
<feature type="signal peptide" evidence="3">
    <location>
        <begin position="1"/>
        <end position="17"/>
    </location>
</feature>
<dbReference type="RefSeq" id="XP_033587147.1">
    <property type="nucleotide sequence ID" value="XM_033735624.1"/>
</dbReference>
<dbReference type="GeneID" id="54476626"/>
<feature type="region of interest" description="Disordered" evidence="1">
    <location>
        <begin position="167"/>
        <end position="266"/>
    </location>
</feature>
<keyword evidence="5" id="KW-1185">Reference proteome</keyword>
<dbReference type="EMBL" id="MU001639">
    <property type="protein sequence ID" value="KAF2480577.1"/>
    <property type="molecule type" value="Genomic_DNA"/>
</dbReference>
<keyword evidence="2" id="KW-0472">Membrane</keyword>
<organism evidence="4 5">
    <name type="scientific">Neohortaea acidophila</name>
    <dbReference type="NCBI Taxonomy" id="245834"/>
    <lineage>
        <taxon>Eukaryota</taxon>
        <taxon>Fungi</taxon>
        <taxon>Dikarya</taxon>
        <taxon>Ascomycota</taxon>
        <taxon>Pezizomycotina</taxon>
        <taxon>Dothideomycetes</taxon>
        <taxon>Dothideomycetidae</taxon>
        <taxon>Mycosphaerellales</taxon>
        <taxon>Teratosphaeriaceae</taxon>
        <taxon>Neohortaea</taxon>
    </lineage>
</organism>
<accession>A0A6A6PMT8</accession>
<dbReference type="OrthoDB" id="5101370at2759"/>
<protein>
    <submittedName>
        <fullName evidence="4">Uncharacterized protein</fullName>
    </submittedName>
</protein>
<feature type="compositionally biased region" description="Low complexity" evidence="1">
    <location>
        <begin position="234"/>
        <end position="266"/>
    </location>
</feature>
<dbReference type="AlphaFoldDB" id="A0A6A6PMT8"/>
<keyword evidence="2" id="KW-0812">Transmembrane</keyword>
<feature type="chain" id="PRO_5025331719" evidence="3">
    <location>
        <begin position="18"/>
        <end position="290"/>
    </location>
</feature>
<reference evidence="4" key="1">
    <citation type="journal article" date="2020" name="Stud. Mycol.">
        <title>101 Dothideomycetes genomes: a test case for predicting lifestyles and emergence of pathogens.</title>
        <authorList>
            <person name="Haridas S."/>
            <person name="Albert R."/>
            <person name="Binder M."/>
            <person name="Bloem J."/>
            <person name="Labutti K."/>
            <person name="Salamov A."/>
            <person name="Andreopoulos B."/>
            <person name="Baker S."/>
            <person name="Barry K."/>
            <person name="Bills G."/>
            <person name="Bluhm B."/>
            <person name="Cannon C."/>
            <person name="Castanera R."/>
            <person name="Culley D."/>
            <person name="Daum C."/>
            <person name="Ezra D."/>
            <person name="Gonzalez J."/>
            <person name="Henrissat B."/>
            <person name="Kuo A."/>
            <person name="Liang C."/>
            <person name="Lipzen A."/>
            <person name="Lutzoni F."/>
            <person name="Magnuson J."/>
            <person name="Mondo S."/>
            <person name="Nolan M."/>
            <person name="Ohm R."/>
            <person name="Pangilinan J."/>
            <person name="Park H.-J."/>
            <person name="Ramirez L."/>
            <person name="Alfaro M."/>
            <person name="Sun H."/>
            <person name="Tritt A."/>
            <person name="Yoshinaga Y."/>
            <person name="Zwiers L.-H."/>
            <person name="Turgeon B."/>
            <person name="Goodwin S."/>
            <person name="Spatafora J."/>
            <person name="Crous P."/>
            <person name="Grigoriev I."/>
        </authorList>
    </citation>
    <scope>NUCLEOTIDE SEQUENCE</scope>
    <source>
        <strain evidence="4">CBS 113389</strain>
    </source>
</reference>
<evidence type="ECO:0000256" key="1">
    <source>
        <dbReference type="SAM" id="MobiDB-lite"/>
    </source>
</evidence>
<feature type="transmembrane region" description="Helical" evidence="2">
    <location>
        <begin position="267"/>
        <end position="289"/>
    </location>
</feature>
<sequence>MKTEFAIALMAAVGALAAKNPGYGGKKHHGKKHHKHHTTAMVAPSNTSTTTITQDSCPTNEVGPETMITVTDGVTVTYCPRCEHMTMPVGPVGYTTVYTTTYEALCPTGMTQSTYTITESCTEPTPTWIPGSRHIPPGFTVTTAQCTMCAETPVPVTITEPCGCEAHEGTPGPPAPAPATGGSGPAPTGNGRTGGSAPGPACDGEDCGAMGHGSGSSPGSAAAAPPYPTPPATPHRVMPTGGAPLPTGAAPSGAPGSSSPMSPAPNAASSLPVITSTLVAVVVAVLALAL</sequence>
<evidence type="ECO:0000256" key="2">
    <source>
        <dbReference type="SAM" id="Phobius"/>
    </source>
</evidence>
<evidence type="ECO:0000313" key="5">
    <source>
        <dbReference type="Proteomes" id="UP000799767"/>
    </source>
</evidence>
<gene>
    <name evidence="4" type="ORF">BDY17DRAFT_312452</name>
</gene>